<evidence type="ECO:0000313" key="2">
    <source>
        <dbReference type="EMBL" id="QTR46321.1"/>
    </source>
</evidence>
<dbReference type="RefSeq" id="WP_210222660.1">
    <property type="nucleotide sequence ID" value="NZ_CP072801.1"/>
</dbReference>
<dbReference type="Proteomes" id="UP000672039">
    <property type="component" value="Chromosome"/>
</dbReference>
<dbReference type="InterPro" id="IPR036390">
    <property type="entry name" value="WH_DNA-bd_sf"/>
</dbReference>
<accession>A0ABX7WT08</accession>
<sequence>MTNAKTDTNLTSTGAPAGSTFPNHLVKADYVRLSDFRHGLRRFLRVSERICHEQGLTSLQYQLLLHVRGFPERDWASISELAERLQAQHHGVVALIDRCEKLGLVVRRTGCEDKRVVEIHLLPAGENLLERIALQHQDDLHQLLRMFAWVEAQTPVA</sequence>
<name>A0ABX7WT08_9GAMM</name>
<feature type="domain" description="HTH marR-type" evidence="1">
    <location>
        <begin position="33"/>
        <end position="157"/>
    </location>
</feature>
<dbReference type="PROSITE" id="PS50995">
    <property type="entry name" value="HTH_MARR_2"/>
    <property type="match status" value="1"/>
</dbReference>
<dbReference type="SUPFAM" id="SSF46785">
    <property type="entry name" value="Winged helix' DNA-binding domain"/>
    <property type="match status" value="1"/>
</dbReference>
<dbReference type="Pfam" id="PF12802">
    <property type="entry name" value="MarR_2"/>
    <property type="match status" value="1"/>
</dbReference>
<gene>
    <name evidence="2" type="ORF">J9253_20510</name>
</gene>
<dbReference type="InterPro" id="IPR039422">
    <property type="entry name" value="MarR/SlyA-like"/>
</dbReference>
<dbReference type="PANTHER" id="PTHR33164">
    <property type="entry name" value="TRANSCRIPTIONAL REGULATOR, MARR FAMILY"/>
    <property type="match status" value="1"/>
</dbReference>
<dbReference type="InterPro" id="IPR036388">
    <property type="entry name" value="WH-like_DNA-bd_sf"/>
</dbReference>
<evidence type="ECO:0000313" key="3">
    <source>
        <dbReference type="Proteomes" id="UP000672039"/>
    </source>
</evidence>
<organism evidence="2 3">
    <name type="scientific">Thiothrix litoralis</name>
    <dbReference type="NCBI Taxonomy" id="2891210"/>
    <lineage>
        <taxon>Bacteria</taxon>
        <taxon>Pseudomonadati</taxon>
        <taxon>Pseudomonadota</taxon>
        <taxon>Gammaproteobacteria</taxon>
        <taxon>Thiotrichales</taxon>
        <taxon>Thiotrichaceae</taxon>
        <taxon>Thiothrix</taxon>
    </lineage>
</organism>
<keyword evidence="3" id="KW-1185">Reference proteome</keyword>
<dbReference type="Gene3D" id="1.10.10.10">
    <property type="entry name" value="Winged helix-like DNA-binding domain superfamily/Winged helix DNA-binding domain"/>
    <property type="match status" value="1"/>
</dbReference>
<dbReference type="PANTHER" id="PTHR33164:SF43">
    <property type="entry name" value="HTH-TYPE TRANSCRIPTIONAL REPRESSOR YETL"/>
    <property type="match status" value="1"/>
</dbReference>
<protein>
    <submittedName>
        <fullName evidence="2">Winged helix-turn-helix transcriptional regulator</fullName>
    </submittedName>
</protein>
<evidence type="ECO:0000259" key="1">
    <source>
        <dbReference type="PROSITE" id="PS50995"/>
    </source>
</evidence>
<dbReference type="InterPro" id="IPR000835">
    <property type="entry name" value="HTH_MarR-typ"/>
</dbReference>
<dbReference type="EMBL" id="CP072801">
    <property type="protein sequence ID" value="QTR46321.1"/>
    <property type="molecule type" value="Genomic_DNA"/>
</dbReference>
<reference evidence="2 3" key="1">
    <citation type="submission" date="2021-04" db="EMBL/GenBank/DDBJ databases">
        <title>Genomics, taxonomy and metabolism of representatives of sulfur bacteria of the genus Thiothrix: Thiothrix fructosivorans QT, Thiothrix unzii A1T and three new species, Thiothrix subterranea sp. nov., Thiothrix litoralis sp. nov. and 'Candidatus Thiothrix anitrata' sp. nov.</title>
        <authorList>
            <person name="Ravin N.V."/>
            <person name="Smolyakov D."/>
            <person name="Rudenko T.S."/>
            <person name="Mardanov A.V."/>
            <person name="Beletsky A.V."/>
            <person name="Markov N.D."/>
            <person name="Fomenkov A.I."/>
            <person name="Roberts R.J."/>
            <person name="Karnachuk O.V."/>
            <person name="Novikov A."/>
            <person name="Grabovich M.Y."/>
        </authorList>
    </citation>
    <scope>NUCLEOTIDE SEQUENCE [LARGE SCALE GENOMIC DNA]</scope>
    <source>
        <strain evidence="2 3">AS</strain>
    </source>
</reference>
<dbReference type="SMART" id="SM00347">
    <property type="entry name" value="HTH_MARR"/>
    <property type="match status" value="1"/>
</dbReference>
<proteinExistence type="predicted"/>